<dbReference type="SUPFAM" id="SSF55874">
    <property type="entry name" value="ATPase domain of HSP90 chaperone/DNA topoisomerase II/histidine kinase"/>
    <property type="match status" value="1"/>
</dbReference>
<feature type="transmembrane region" description="Helical" evidence="1">
    <location>
        <begin position="267"/>
        <end position="284"/>
    </location>
</feature>
<feature type="transmembrane region" description="Helical" evidence="1">
    <location>
        <begin position="14"/>
        <end position="36"/>
    </location>
</feature>
<keyword evidence="1" id="KW-0812">Transmembrane</keyword>
<dbReference type="EMBL" id="MDER01000096">
    <property type="protein sequence ID" value="ODP26139.1"/>
    <property type="molecule type" value="Genomic_DNA"/>
</dbReference>
<dbReference type="RefSeq" id="WP_069329895.1">
    <property type="nucleotide sequence ID" value="NZ_MDER01000096.1"/>
</dbReference>
<evidence type="ECO:0000313" key="3">
    <source>
        <dbReference type="Proteomes" id="UP000094578"/>
    </source>
</evidence>
<accession>A0A1E3KX65</accession>
<evidence type="ECO:0000256" key="1">
    <source>
        <dbReference type="SAM" id="Phobius"/>
    </source>
</evidence>
<dbReference type="Proteomes" id="UP000094578">
    <property type="component" value="Unassembled WGS sequence"/>
</dbReference>
<reference evidence="2 3" key="1">
    <citation type="submission" date="2016-08" db="EMBL/GenBank/DDBJ databases">
        <title>Genome sequencing of Paenibacillus sp. TI45-13ar, isolated from Korean traditional nuruk.</title>
        <authorList>
            <person name="Kim S.-J."/>
        </authorList>
    </citation>
    <scope>NUCLEOTIDE SEQUENCE [LARGE SCALE GENOMIC DNA]</scope>
    <source>
        <strain evidence="2 3">TI45-13ar</strain>
    </source>
</reference>
<proteinExistence type="predicted"/>
<name>A0A1E3KX65_9BACL</name>
<gene>
    <name evidence="2" type="ORF">PTI45_04596</name>
</gene>
<keyword evidence="3" id="KW-1185">Reference proteome</keyword>
<protein>
    <recommendedName>
        <fullName evidence="4">Histidine kinase/HSP90-like ATPase domain-containing protein</fullName>
    </recommendedName>
</protein>
<dbReference type="STRING" id="1886670.PTI45_04596"/>
<dbReference type="PATRIC" id="fig|1886670.3.peg.4618"/>
<organism evidence="2 3">
    <name type="scientific">Paenibacillus nuruki</name>
    <dbReference type="NCBI Taxonomy" id="1886670"/>
    <lineage>
        <taxon>Bacteria</taxon>
        <taxon>Bacillati</taxon>
        <taxon>Bacillota</taxon>
        <taxon>Bacilli</taxon>
        <taxon>Bacillales</taxon>
        <taxon>Paenibacillaceae</taxon>
        <taxon>Paenibacillus</taxon>
    </lineage>
</organism>
<dbReference type="Gene3D" id="3.30.565.10">
    <property type="entry name" value="Histidine kinase-like ATPase, C-terminal domain"/>
    <property type="match status" value="1"/>
</dbReference>
<sequence>MKGWAFVRPAWQRLILYTVVMGIVALLLFAIQWFAVHEYQLQITEINESQLQDIVQATSTNMNNQYQTWQVELNELAATIGKNILDNSKRAYTSGITRNPGEFYVLTNQYEIIGGRNNTIMQSAVQQVQTLQNGCGITGFTTENNQPVQYMICRIKGTDQNGFAVRAIDTSMLSQRIIADSTHYETLIYNEEFKVVGSHNATDIGRVDITAVTKKLLDGNTGIIEDNHIKYGIGFSRINDDHALYVAVHEINNDTAQNVKAFRNQMVLIYIPVFLIAAIVMVFYRRRVIKDNTVNTQVRDQRREEDLRQQQDTYYLPMLQSMEEQLQELQNRTTRLTGGDDLKLLGFYNNLADNLEASASRGDSASRAELEFFRELNQNFTQGRLKQESYIAELAVSVQELREELEQKMHGAAGINFTDMNEVITESLKWANRALDMKGIEVVVKQEPVSPIAAQSAMLYRTIQGLVENAVVAMAQHYEAPPDMSEHGAFAPRSKRVNKTLKVSSLMDEEEILITIEDTGGGIDDKMRWNYFQSDYSQNNNADTLSLYHMDAFLKTIGGRLKLRNTDRGLQAIIQLRR</sequence>
<keyword evidence="1" id="KW-0472">Membrane</keyword>
<dbReference type="AlphaFoldDB" id="A0A1E3KX65"/>
<evidence type="ECO:0008006" key="4">
    <source>
        <dbReference type="Google" id="ProtNLM"/>
    </source>
</evidence>
<comment type="caution">
    <text evidence="2">The sequence shown here is derived from an EMBL/GenBank/DDBJ whole genome shotgun (WGS) entry which is preliminary data.</text>
</comment>
<dbReference type="InterPro" id="IPR036890">
    <property type="entry name" value="HATPase_C_sf"/>
</dbReference>
<keyword evidence="1" id="KW-1133">Transmembrane helix</keyword>
<evidence type="ECO:0000313" key="2">
    <source>
        <dbReference type="EMBL" id="ODP26139.1"/>
    </source>
</evidence>